<gene>
    <name evidence="2" type="ORF">ACFQZ6_04850</name>
</gene>
<dbReference type="EMBL" id="JBHTEB010000001">
    <property type="protein sequence ID" value="MFD0313574.1"/>
    <property type="molecule type" value="Genomic_DNA"/>
</dbReference>
<evidence type="ECO:0000313" key="2">
    <source>
        <dbReference type="EMBL" id="MFD0313574.1"/>
    </source>
</evidence>
<dbReference type="RefSeq" id="WP_381605112.1">
    <property type="nucleotide sequence ID" value="NZ_JBHTEB010000001.1"/>
</dbReference>
<evidence type="ECO:0000256" key="1">
    <source>
        <dbReference type="SAM" id="MobiDB-lite"/>
    </source>
</evidence>
<protein>
    <submittedName>
        <fullName evidence="2">Uncharacterized protein</fullName>
    </submittedName>
</protein>
<feature type="region of interest" description="Disordered" evidence="1">
    <location>
        <begin position="1"/>
        <end position="27"/>
    </location>
</feature>
<accession>A0ABW2W7U2</accession>
<comment type="caution">
    <text evidence="2">The sequence shown here is derived from an EMBL/GenBank/DDBJ whole genome shotgun (WGS) entry which is preliminary data.</text>
</comment>
<reference evidence="3" key="1">
    <citation type="journal article" date="2019" name="Int. J. Syst. Evol. Microbiol.">
        <title>The Global Catalogue of Microorganisms (GCM) 10K type strain sequencing project: providing services to taxonomists for standard genome sequencing and annotation.</title>
        <authorList>
            <consortium name="The Broad Institute Genomics Platform"/>
            <consortium name="The Broad Institute Genome Sequencing Center for Infectious Disease"/>
            <person name="Wu L."/>
            <person name="Ma J."/>
        </authorList>
    </citation>
    <scope>NUCLEOTIDE SEQUENCE [LARGE SCALE GENOMIC DNA]</scope>
    <source>
        <strain evidence="3">CGMCC 4.7400</strain>
    </source>
</reference>
<evidence type="ECO:0000313" key="3">
    <source>
        <dbReference type="Proteomes" id="UP001597023"/>
    </source>
</evidence>
<dbReference type="Proteomes" id="UP001597023">
    <property type="component" value="Unassembled WGS sequence"/>
</dbReference>
<keyword evidence="3" id="KW-1185">Reference proteome</keyword>
<organism evidence="2 3">
    <name type="scientific">Streptomyces flavalbus</name>
    <dbReference type="NCBI Taxonomy" id="2665155"/>
    <lineage>
        <taxon>Bacteria</taxon>
        <taxon>Bacillati</taxon>
        <taxon>Actinomycetota</taxon>
        <taxon>Actinomycetes</taxon>
        <taxon>Kitasatosporales</taxon>
        <taxon>Streptomycetaceae</taxon>
        <taxon>Streptomyces</taxon>
    </lineage>
</organism>
<sequence length="67" mass="7032">MVRLTTVTVTPAPRRSGRRENHSTPGGASAMIDLMFRHAFLLVASALADAPKAAVPVFLTAVDGARS</sequence>
<name>A0ABW2W7U2_9ACTN</name>
<proteinExistence type="predicted"/>